<dbReference type="PATRIC" id="fig|1265738.3.peg.5042"/>
<evidence type="ECO:0000313" key="2">
    <source>
        <dbReference type="EMBL" id="EMI18057.1"/>
    </source>
</evidence>
<accession>M5RRP4</accession>
<keyword evidence="3" id="KW-1185">Reference proteome</keyword>
<name>M5RRP4_9BACT</name>
<dbReference type="Pfam" id="PF05751">
    <property type="entry name" value="FixH"/>
    <property type="match status" value="1"/>
</dbReference>
<protein>
    <submittedName>
        <fullName evidence="2">FixH family protein</fullName>
    </submittedName>
</protein>
<dbReference type="InterPro" id="IPR008620">
    <property type="entry name" value="FixH"/>
</dbReference>
<dbReference type="RefSeq" id="WP_008702086.1">
    <property type="nucleotide sequence ID" value="NZ_ANOG01000710.1"/>
</dbReference>
<evidence type="ECO:0000256" key="1">
    <source>
        <dbReference type="SAM" id="Phobius"/>
    </source>
</evidence>
<keyword evidence="1" id="KW-0472">Membrane</keyword>
<comment type="caution">
    <text evidence="2">The sequence shown here is derived from an EMBL/GenBank/DDBJ whole genome shotgun (WGS) entry which is preliminary data.</text>
</comment>
<dbReference type="EMBL" id="ANOG01000710">
    <property type="protein sequence ID" value="EMI18057.1"/>
    <property type="molecule type" value="Genomic_DNA"/>
</dbReference>
<gene>
    <name evidence="2" type="ORF">RMSM_05012</name>
</gene>
<keyword evidence="1" id="KW-1133">Transmembrane helix</keyword>
<keyword evidence="1" id="KW-0812">Transmembrane</keyword>
<proteinExistence type="predicted"/>
<dbReference type="Proteomes" id="UP000011991">
    <property type="component" value="Unassembled WGS sequence"/>
</dbReference>
<evidence type="ECO:0000313" key="3">
    <source>
        <dbReference type="Proteomes" id="UP000011991"/>
    </source>
</evidence>
<feature type="transmembrane region" description="Helical" evidence="1">
    <location>
        <begin position="26"/>
        <end position="48"/>
    </location>
</feature>
<dbReference type="OrthoDB" id="288113at2"/>
<reference evidence="2 3" key="1">
    <citation type="journal article" date="2013" name="Mar. Genomics">
        <title>Expression of sulfatases in Rhodopirellula baltica and the diversity of sulfatases in the genus Rhodopirellula.</title>
        <authorList>
            <person name="Wegner C.E."/>
            <person name="Richter-Heitmann T."/>
            <person name="Klindworth A."/>
            <person name="Klockow C."/>
            <person name="Richter M."/>
            <person name="Achstetter T."/>
            <person name="Glockner F.O."/>
            <person name="Harder J."/>
        </authorList>
    </citation>
    <scope>NUCLEOTIDE SEQUENCE [LARGE SCALE GENOMIC DNA]</scope>
    <source>
        <strain evidence="2 3">SM1</strain>
    </source>
</reference>
<dbReference type="AlphaFoldDB" id="M5RRP4"/>
<sequence length="185" mass="20045">MTEKPTATNRVPEFDRVANRNAAIRWGGLVVGLLSLQVAVGVVAIMLATGDPSAAVLPDYYQKSLDWDEQRKSESVSQELGWNLTLVPIPGQQNATLQGVLTDADGKPVDIAAGTVDMYHYARAADVKTIPIAANDSGVIVSEDCFTADGLWQIEIDVTDDQGQRFVHSQDLLVTQTQHRLTKGN</sequence>
<organism evidence="2 3">
    <name type="scientific">Rhodopirellula maiorica SM1</name>
    <dbReference type="NCBI Taxonomy" id="1265738"/>
    <lineage>
        <taxon>Bacteria</taxon>
        <taxon>Pseudomonadati</taxon>
        <taxon>Planctomycetota</taxon>
        <taxon>Planctomycetia</taxon>
        <taxon>Pirellulales</taxon>
        <taxon>Pirellulaceae</taxon>
        <taxon>Novipirellula</taxon>
    </lineage>
</organism>